<dbReference type="SMART" id="SM00895">
    <property type="entry name" value="FCD"/>
    <property type="match status" value="1"/>
</dbReference>
<sequence>MTADQGTISTLGHSTYERLRDMILNGELPAGASLQEKKLAERLGVSRTPVREATMRLMTEGLVLRTAGATPVVRRLSIDDFMEVLHIRRLLEVEAAGRAAQTGGSPELSAVAARIAEFRDGVEPTPAEHVAVDDRLHLIIAGLAGSRLLAELIEDLRKKTRIFDMGRVPERFEPGVQEHLAIIDAITARDASRAQDAMREHIDNVRASVMAHLRRLF</sequence>
<reference evidence="5" key="1">
    <citation type="submission" date="2024-05" db="EMBL/GenBank/DDBJ databases">
        <authorList>
            <person name="Kim S."/>
            <person name="Heo J."/>
            <person name="Choi H."/>
            <person name="Choi Y."/>
            <person name="Kwon S.-W."/>
            <person name="Kim Y."/>
        </authorList>
    </citation>
    <scope>NUCLEOTIDE SEQUENCE</scope>
    <source>
        <strain evidence="5">KACC 23698</strain>
    </source>
</reference>
<evidence type="ECO:0000256" key="2">
    <source>
        <dbReference type="ARBA" id="ARBA00023125"/>
    </source>
</evidence>
<dbReference type="InterPro" id="IPR036388">
    <property type="entry name" value="WH-like_DNA-bd_sf"/>
</dbReference>
<keyword evidence="1" id="KW-0805">Transcription regulation</keyword>
<dbReference type="AlphaFoldDB" id="A0AAU7JKF5"/>
<dbReference type="PANTHER" id="PTHR43537:SF45">
    <property type="entry name" value="GNTR FAMILY REGULATORY PROTEIN"/>
    <property type="match status" value="1"/>
</dbReference>
<dbReference type="Pfam" id="PF07729">
    <property type="entry name" value="FCD"/>
    <property type="match status" value="1"/>
</dbReference>
<dbReference type="InterPro" id="IPR000524">
    <property type="entry name" value="Tscrpt_reg_HTH_GntR"/>
</dbReference>
<evidence type="ECO:0000259" key="4">
    <source>
        <dbReference type="PROSITE" id="PS50949"/>
    </source>
</evidence>
<dbReference type="PROSITE" id="PS50949">
    <property type="entry name" value="HTH_GNTR"/>
    <property type="match status" value="1"/>
</dbReference>
<dbReference type="PANTHER" id="PTHR43537">
    <property type="entry name" value="TRANSCRIPTIONAL REGULATOR, GNTR FAMILY"/>
    <property type="match status" value="1"/>
</dbReference>
<dbReference type="GO" id="GO:0003700">
    <property type="term" value="F:DNA-binding transcription factor activity"/>
    <property type="evidence" value="ECO:0007669"/>
    <property type="project" value="InterPro"/>
</dbReference>
<protein>
    <submittedName>
        <fullName evidence="5">GntR family transcriptional regulator</fullName>
    </submittedName>
</protein>
<dbReference type="InterPro" id="IPR011711">
    <property type="entry name" value="GntR_C"/>
</dbReference>
<dbReference type="Gene3D" id="1.10.10.10">
    <property type="entry name" value="Winged helix-like DNA-binding domain superfamily/Winged helix DNA-binding domain"/>
    <property type="match status" value="1"/>
</dbReference>
<evidence type="ECO:0000313" key="5">
    <source>
        <dbReference type="EMBL" id="XBO40793.1"/>
    </source>
</evidence>
<dbReference type="RefSeq" id="WP_406857651.1">
    <property type="nucleotide sequence ID" value="NZ_CP157484.1"/>
</dbReference>
<dbReference type="PRINTS" id="PR00035">
    <property type="entry name" value="HTHGNTR"/>
</dbReference>
<dbReference type="Pfam" id="PF00392">
    <property type="entry name" value="GntR"/>
    <property type="match status" value="1"/>
</dbReference>
<dbReference type="SUPFAM" id="SSF48008">
    <property type="entry name" value="GntR ligand-binding domain-like"/>
    <property type="match status" value="1"/>
</dbReference>
<dbReference type="InterPro" id="IPR008920">
    <property type="entry name" value="TF_FadR/GntR_C"/>
</dbReference>
<organism evidence="5">
    <name type="scientific">Alsobacter sp. KACC 23698</name>
    <dbReference type="NCBI Taxonomy" id="3149229"/>
    <lineage>
        <taxon>Bacteria</taxon>
        <taxon>Pseudomonadati</taxon>
        <taxon>Pseudomonadota</taxon>
        <taxon>Alphaproteobacteria</taxon>
        <taxon>Hyphomicrobiales</taxon>
        <taxon>Alsobacteraceae</taxon>
        <taxon>Alsobacter</taxon>
    </lineage>
</organism>
<keyword evidence="2" id="KW-0238">DNA-binding</keyword>
<dbReference type="InterPro" id="IPR036390">
    <property type="entry name" value="WH_DNA-bd_sf"/>
</dbReference>
<evidence type="ECO:0000256" key="1">
    <source>
        <dbReference type="ARBA" id="ARBA00023015"/>
    </source>
</evidence>
<feature type="domain" description="HTH gntR-type" evidence="4">
    <location>
        <begin position="9"/>
        <end position="76"/>
    </location>
</feature>
<dbReference type="CDD" id="cd07377">
    <property type="entry name" value="WHTH_GntR"/>
    <property type="match status" value="1"/>
</dbReference>
<proteinExistence type="predicted"/>
<dbReference type="EMBL" id="CP157484">
    <property type="protein sequence ID" value="XBO40793.1"/>
    <property type="molecule type" value="Genomic_DNA"/>
</dbReference>
<dbReference type="SUPFAM" id="SSF46785">
    <property type="entry name" value="Winged helix' DNA-binding domain"/>
    <property type="match status" value="1"/>
</dbReference>
<keyword evidence="3" id="KW-0804">Transcription</keyword>
<evidence type="ECO:0000256" key="3">
    <source>
        <dbReference type="ARBA" id="ARBA00023163"/>
    </source>
</evidence>
<gene>
    <name evidence="5" type="ORF">ABEG18_08560</name>
</gene>
<dbReference type="GO" id="GO:0003677">
    <property type="term" value="F:DNA binding"/>
    <property type="evidence" value="ECO:0007669"/>
    <property type="project" value="UniProtKB-KW"/>
</dbReference>
<accession>A0AAU7JKF5</accession>
<dbReference type="Gene3D" id="1.20.120.530">
    <property type="entry name" value="GntR ligand-binding domain-like"/>
    <property type="match status" value="1"/>
</dbReference>
<dbReference type="SMART" id="SM00345">
    <property type="entry name" value="HTH_GNTR"/>
    <property type="match status" value="1"/>
</dbReference>
<name>A0AAU7JKF5_9HYPH</name>